<protein>
    <submittedName>
        <fullName evidence="2">Uncharacterized protein</fullName>
    </submittedName>
</protein>
<comment type="caution">
    <text evidence="2">The sequence shown here is derived from an EMBL/GenBank/DDBJ whole genome shotgun (WGS) entry which is preliminary data.</text>
</comment>
<evidence type="ECO:0000313" key="2">
    <source>
        <dbReference type="EMBL" id="KAA1096891.1"/>
    </source>
</evidence>
<dbReference type="EMBL" id="VSWC01000067">
    <property type="protein sequence ID" value="KAA1096891.1"/>
    <property type="molecule type" value="Genomic_DNA"/>
</dbReference>
<sequence>MGTNQICSQTAEESIFFPCYRWRPMCNPNMTFPTRPVSLQNNQGSESIIRHDGPTFDSSQLELTASPSGLLTPLWDVTGEICDPPWRRSPSLPRLLFKGPNQDPCD</sequence>
<dbReference type="Proteomes" id="UP000324748">
    <property type="component" value="Unassembled WGS sequence"/>
</dbReference>
<proteinExistence type="predicted"/>
<organism evidence="2 4">
    <name type="scientific">Puccinia graminis f. sp. tritici</name>
    <dbReference type="NCBI Taxonomy" id="56615"/>
    <lineage>
        <taxon>Eukaryota</taxon>
        <taxon>Fungi</taxon>
        <taxon>Dikarya</taxon>
        <taxon>Basidiomycota</taxon>
        <taxon>Pucciniomycotina</taxon>
        <taxon>Pucciniomycetes</taxon>
        <taxon>Pucciniales</taxon>
        <taxon>Pucciniaceae</taxon>
        <taxon>Puccinia</taxon>
    </lineage>
</organism>
<accession>A0A5B0P5Z1</accession>
<feature type="region of interest" description="Disordered" evidence="1">
    <location>
        <begin position="87"/>
        <end position="106"/>
    </location>
</feature>
<dbReference type="EMBL" id="VDEP01000306">
    <property type="protein sequence ID" value="KAA1107964.1"/>
    <property type="molecule type" value="Genomic_DNA"/>
</dbReference>
<evidence type="ECO:0000313" key="5">
    <source>
        <dbReference type="Proteomes" id="UP000325313"/>
    </source>
</evidence>
<evidence type="ECO:0000313" key="4">
    <source>
        <dbReference type="Proteomes" id="UP000324748"/>
    </source>
</evidence>
<dbReference type="AlphaFoldDB" id="A0A5B0P5Z1"/>
<name>A0A5B0P5Z1_PUCGR</name>
<reference evidence="4 5" key="1">
    <citation type="submission" date="2019-05" db="EMBL/GenBank/DDBJ databases">
        <title>Emergence of the Ug99 lineage of the wheat stem rust pathogen through somatic hybridization.</title>
        <authorList>
            <person name="Li F."/>
            <person name="Upadhyaya N.M."/>
            <person name="Sperschneider J."/>
            <person name="Matny O."/>
            <person name="Nguyen-Phuc H."/>
            <person name="Mago R."/>
            <person name="Raley C."/>
            <person name="Miller M.E."/>
            <person name="Silverstein K.A.T."/>
            <person name="Henningsen E."/>
            <person name="Hirsch C.D."/>
            <person name="Visser B."/>
            <person name="Pretorius Z.A."/>
            <person name="Steffenson B.J."/>
            <person name="Schwessinger B."/>
            <person name="Dodds P.N."/>
            <person name="Figueroa M."/>
        </authorList>
    </citation>
    <scope>NUCLEOTIDE SEQUENCE [LARGE SCALE GENOMIC DNA]</scope>
    <source>
        <strain evidence="2">21-0</strain>
        <strain evidence="3 5">Ug99</strain>
    </source>
</reference>
<dbReference type="Proteomes" id="UP000325313">
    <property type="component" value="Unassembled WGS sequence"/>
</dbReference>
<gene>
    <name evidence="2" type="ORF">PGT21_031012</name>
    <name evidence="3" type="ORF">PGTUg99_017591</name>
</gene>
<keyword evidence="4" id="KW-1185">Reference proteome</keyword>
<evidence type="ECO:0000256" key="1">
    <source>
        <dbReference type="SAM" id="MobiDB-lite"/>
    </source>
</evidence>
<evidence type="ECO:0000313" key="3">
    <source>
        <dbReference type="EMBL" id="KAA1107964.1"/>
    </source>
</evidence>